<keyword evidence="4" id="KW-0970">Cilium biogenesis/degradation</keyword>
<dbReference type="GO" id="GO:0005879">
    <property type="term" value="C:axonemal microtubule"/>
    <property type="evidence" value="ECO:0007669"/>
    <property type="project" value="TreeGrafter"/>
</dbReference>
<evidence type="ECO:0000313" key="14">
    <source>
        <dbReference type="EMBL" id="CAL6101046.1"/>
    </source>
</evidence>
<keyword evidence="5 8" id="KW-0802">TPR repeat</keyword>
<dbReference type="GO" id="GO:0042073">
    <property type="term" value="P:intraciliary transport"/>
    <property type="evidence" value="ECO:0007669"/>
    <property type="project" value="TreeGrafter"/>
</dbReference>
<dbReference type="InterPro" id="IPR019734">
    <property type="entry name" value="TPR_rpt"/>
</dbReference>
<keyword evidence="6" id="KW-0969">Cilium</keyword>
<evidence type="ECO:0000313" key="12">
    <source>
        <dbReference type="EMBL" id="CAL6000879.1"/>
    </source>
</evidence>
<protein>
    <submittedName>
        <fullName evidence="11 12">TPR repeat family protein</fullName>
    </submittedName>
</protein>
<comment type="subcellular location">
    <subcellularLocation>
        <location evidence="1">Cell projection</location>
        <location evidence="1">Cilium</location>
    </subcellularLocation>
</comment>
<dbReference type="PROSITE" id="PS50005">
    <property type="entry name" value="TPR"/>
    <property type="match status" value="1"/>
</dbReference>
<evidence type="ECO:0000313" key="9">
    <source>
        <dbReference type="EMBL" id="CAI9914335.1"/>
    </source>
</evidence>
<evidence type="ECO:0000256" key="6">
    <source>
        <dbReference type="ARBA" id="ARBA00023069"/>
    </source>
</evidence>
<evidence type="ECO:0000256" key="2">
    <source>
        <dbReference type="ARBA" id="ARBA00009522"/>
    </source>
</evidence>
<dbReference type="SUPFAM" id="SSF48452">
    <property type="entry name" value="TPR-like"/>
    <property type="match status" value="1"/>
</dbReference>
<dbReference type="PANTHER" id="PTHR20931">
    <property type="entry name" value="TETRATRICOPEPTIDE REPEAT PROTEIN 30"/>
    <property type="match status" value="1"/>
</dbReference>
<dbReference type="AlphaFoldDB" id="A0AA86R928"/>
<reference evidence="12 15" key="2">
    <citation type="submission" date="2024-07" db="EMBL/GenBank/DDBJ databases">
        <authorList>
            <person name="Akdeniz Z."/>
        </authorList>
    </citation>
    <scope>NUCLEOTIDE SEQUENCE [LARGE SCALE GENOMIC DNA]</scope>
</reference>
<dbReference type="EMBL" id="CAXDID020000042">
    <property type="protein sequence ID" value="CAL6000879.1"/>
    <property type="molecule type" value="Genomic_DNA"/>
</dbReference>
<keyword evidence="3" id="KW-0677">Repeat</keyword>
<dbReference type="Pfam" id="PF13181">
    <property type="entry name" value="TPR_8"/>
    <property type="match status" value="1"/>
</dbReference>
<feature type="repeat" description="TPR" evidence="8">
    <location>
        <begin position="40"/>
        <end position="73"/>
    </location>
</feature>
<dbReference type="GO" id="GO:0030992">
    <property type="term" value="C:intraciliary transport particle B"/>
    <property type="evidence" value="ECO:0007669"/>
    <property type="project" value="TreeGrafter"/>
</dbReference>
<dbReference type="EMBL" id="CAXDID020000537">
    <property type="protein sequence ID" value="CAL6101046.1"/>
    <property type="molecule type" value="Genomic_DNA"/>
</dbReference>
<evidence type="ECO:0000256" key="4">
    <source>
        <dbReference type="ARBA" id="ARBA00022794"/>
    </source>
</evidence>
<reference evidence="11" key="1">
    <citation type="submission" date="2023-06" db="EMBL/GenBank/DDBJ databases">
        <authorList>
            <person name="Kurt Z."/>
        </authorList>
    </citation>
    <scope>NUCLEOTIDE SEQUENCE</scope>
</reference>
<dbReference type="GO" id="GO:0120170">
    <property type="term" value="F:intraciliary transport particle B binding"/>
    <property type="evidence" value="ECO:0007669"/>
    <property type="project" value="TreeGrafter"/>
</dbReference>
<evidence type="ECO:0000313" key="11">
    <source>
        <dbReference type="EMBL" id="CAI9973681.1"/>
    </source>
</evidence>
<dbReference type="InterPro" id="IPR039941">
    <property type="entry name" value="TT30"/>
</dbReference>
<comment type="similarity">
    <text evidence="2">Belongs to the TTC30/dfy-1/fleer family.</text>
</comment>
<accession>A0AA86R928</accession>
<dbReference type="EMBL" id="CATOUU010001125">
    <property type="protein sequence ID" value="CAI9973681.1"/>
    <property type="molecule type" value="Genomic_DNA"/>
</dbReference>
<gene>
    <name evidence="12" type="ORF">HINF_LOCUS16997</name>
    <name evidence="9" type="ORF">HINF_LOCUS1980</name>
    <name evidence="10" type="ORF">HINF_LOCUS59978</name>
    <name evidence="11" type="ORF">HINF_LOCUS61326</name>
    <name evidence="13" type="ORF">HINF_LOCUS68946</name>
    <name evidence="14" type="ORF">HINF_LOCUS70860</name>
</gene>
<sequence>MDEIPEGQLTTRIYGFIRDGDYDDAIQVLKVQLMMRPENHAATSLLAYCYYHKGDFEEALVIYQQLVKRYPDSQRYQMALANTRYKAQKPEEALSIKLDSHDADVLRAYCKHDLDDSTALNNLVEKLTREPTDDHRVFCLKGNLLQKKEKFQEAIQQYDAANEIQADPRIFFAKAVAHYRENNYPQCLKTLGDLVDLSAKKYPDLVQAAQTFNSQTQNSDDMQPTPVQNLNALLASSLIEAFNLKAAIEWNLGDEYAANRALNSMPYRKEEDLDPVTLHNRALSELQHTPNKGVRKLQFLIQQPPFPVEAFQNLINIYIQHELFDLAADLLAENMFLAKNSLEPEKLEYYQAVVLSISSPEQAYTLLEKLKLKYAQQLRRIRTEITQNRQKTQKVAGNHGRFNTAEVKNMSKEDIYVNTLLQQYEQKLSIFIPVVTWQCSILYNLQRYKGCFKVLTQFEDLLEEHPCYRLNQANVLFSNEEYPSALEKYQQVVDSLGQDSILDVPAIAVANLCTCQVMTSQNQQAEQIMQRVDKAQQEFLKESPESVSQLLHLSIINIVLGTLYTINDNMPFGIRRIIAAMDPIDQKLSADSWMYVKRPLVSLAEQCALGFKGPAEEQLIDVVILFLDDVVRFGNEISTVAAQVNFGDLRSTTICEEARELKAIFLQLL</sequence>
<keyword evidence="7" id="KW-0966">Cell projection</keyword>
<dbReference type="PANTHER" id="PTHR20931:SF0">
    <property type="entry name" value="TETRATRICOPEPTIDE REPEAT PROTEIN 30"/>
    <property type="match status" value="1"/>
</dbReference>
<evidence type="ECO:0000313" key="10">
    <source>
        <dbReference type="EMBL" id="CAI9972333.1"/>
    </source>
</evidence>
<name>A0AA86R928_9EUKA</name>
<dbReference type="Pfam" id="PF14559">
    <property type="entry name" value="TPR_19"/>
    <property type="match status" value="1"/>
</dbReference>
<dbReference type="EMBL" id="CAXDID020000495">
    <property type="protein sequence ID" value="CAL6097396.1"/>
    <property type="molecule type" value="Genomic_DNA"/>
</dbReference>
<dbReference type="InterPro" id="IPR011990">
    <property type="entry name" value="TPR-like_helical_dom_sf"/>
</dbReference>
<evidence type="ECO:0000256" key="3">
    <source>
        <dbReference type="ARBA" id="ARBA00022737"/>
    </source>
</evidence>
<proteinExistence type="inferred from homology"/>
<dbReference type="Proteomes" id="UP001642409">
    <property type="component" value="Unassembled WGS sequence"/>
</dbReference>
<evidence type="ECO:0000256" key="1">
    <source>
        <dbReference type="ARBA" id="ARBA00004138"/>
    </source>
</evidence>
<organism evidence="11">
    <name type="scientific">Hexamita inflata</name>
    <dbReference type="NCBI Taxonomy" id="28002"/>
    <lineage>
        <taxon>Eukaryota</taxon>
        <taxon>Metamonada</taxon>
        <taxon>Diplomonadida</taxon>
        <taxon>Hexamitidae</taxon>
        <taxon>Hexamitinae</taxon>
        <taxon>Hexamita</taxon>
    </lineage>
</organism>
<evidence type="ECO:0000256" key="8">
    <source>
        <dbReference type="PROSITE-ProRule" id="PRU00339"/>
    </source>
</evidence>
<dbReference type="EMBL" id="CATOUU010001105">
    <property type="protein sequence ID" value="CAI9972333.1"/>
    <property type="molecule type" value="Genomic_DNA"/>
</dbReference>
<comment type="caution">
    <text evidence="11">The sequence shown here is derived from an EMBL/GenBank/DDBJ whole genome shotgun (WGS) entry which is preliminary data.</text>
</comment>
<keyword evidence="15" id="KW-1185">Reference proteome</keyword>
<dbReference type="Gene3D" id="1.25.40.10">
    <property type="entry name" value="Tetratricopeptide repeat domain"/>
    <property type="match status" value="2"/>
</dbReference>
<evidence type="ECO:0000313" key="15">
    <source>
        <dbReference type="Proteomes" id="UP001642409"/>
    </source>
</evidence>
<dbReference type="SMART" id="SM00028">
    <property type="entry name" value="TPR"/>
    <property type="match status" value="4"/>
</dbReference>
<evidence type="ECO:0000313" key="13">
    <source>
        <dbReference type="EMBL" id="CAL6097396.1"/>
    </source>
</evidence>
<dbReference type="EMBL" id="CATOUU010000048">
    <property type="protein sequence ID" value="CAI9914335.1"/>
    <property type="molecule type" value="Genomic_DNA"/>
</dbReference>
<evidence type="ECO:0000256" key="7">
    <source>
        <dbReference type="ARBA" id="ARBA00023273"/>
    </source>
</evidence>
<evidence type="ECO:0000256" key="5">
    <source>
        <dbReference type="ARBA" id="ARBA00022803"/>
    </source>
</evidence>